<accession>A0AAN6Q1Y9</accession>
<feature type="chain" id="PRO_5042977457" description="Secreted protein" evidence="1">
    <location>
        <begin position="27"/>
        <end position="97"/>
    </location>
</feature>
<reference evidence="2" key="1">
    <citation type="journal article" date="2023" name="Mol. Phylogenet. Evol.">
        <title>Genome-scale phylogeny and comparative genomics of the fungal order Sordariales.</title>
        <authorList>
            <person name="Hensen N."/>
            <person name="Bonometti L."/>
            <person name="Westerberg I."/>
            <person name="Brannstrom I.O."/>
            <person name="Guillou S."/>
            <person name="Cros-Aarteil S."/>
            <person name="Calhoun S."/>
            <person name="Haridas S."/>
            <person name="Kuo A."/>
            <person name="Mondo S."/>
            <person name="Pangilinan J."/>
            <person name="Riley R."/>
            <person name="LaButti K."/>
            <person name="Andreopoulos B."/>
            <person name="Lipzen A."/>
            <person name="Chen C."/>
            <person name="Yan M."/>
            <person name="Daum C."/>
            <person name="Ng V."/>
            <person name="Clum A."/>
            <person name="Steindorff A."/>
            <person name="Ohm R.A."/>
            <person name="Martin F."/>
            <person name="Silar P."/>
            <person name="Natvig D.O."/>
            <person name="Lalanne C."/>
            <person name="Gautier V."/>
            <person name="Ament-Velasquez S.L."/>
            <person name="Kruys A."/>
            <person name="Hutchinson M.I."/>
            <person name="Powell A.J."/>
            <person name="Barry K."/>
            <person name="Miller A.N."/>
            <person name="Grigoriev I.V."/>
            <person name="Debuchy R."/>
            <person name="Gladieux P."/>
            <person name="Hiltunen Thoren M."/>
            <person name="Johannesson H."/>
        </authorList>
    </citation>
    <scope>NUCLEOTIDE SEQUENCE</scope>
    <source>
        <strain evidence="2">CBS 757.83</strain>
    </source>
</reference>
<keyword evidence="3" id="KW-1185">Reference proteome</keyword>
<feature type="signal peptide" evidence="1">
    <location>
        <begin position="1"/>
        <end position="26"/>
    </location>
</feature>
<comment type="caution">
    <text evidence="2">The sequence shown here is derived from an EMBL/GenBank/DDBJ whole genome shotgun (WGS) entry which is preliminary data.</text>
</comment>
<evidence type="ECO:0000313" key="3">
    <source>
        <dbReference type="Proteomes" id="UP001305647"/>
    </source>
</evidence>
<proteinExistence type="predicted"/>
<dbReference type="AlphaFoldDB" id="A0AAN6Q1Y9"/>
<protein>
    <recommendedName>
        <fullName evidence="4">Secreted protein</fullName>
    </recommendedName>
</protein>
<reference evidence="2" key="2">
    <citation type="submission" date="2023-05" db="EMBL/GenBank/DDBJ databases">
        <authorList>
            <consortium name="Lawrence Berkeley National Laboratory"/>
            <person name="Steindorff A."/>
            <person name="Hensen N."/>
            <person name="Bonometti L."/>
            <person name="Westerberg I."/>
            <person name="Brannstrom I.O."/>
            <person name="Guillou S."/>
            <person name="Cros-Aarteil S."/>
            <person name="Calhoun S."/>
            <person name="Haridas S."/>
            <person name="Kuo A."/>
            <person name="Mondo S."/>
            <person name="Pangilinan J."/>
            <person name="Riley R."/>
            <person name="Labutti K."/>
            <person name="Andreopoulos B."/>
            <person name="Lipzen A."/>
            <person name="Chen C."/>
            <person name="Yanf M."/>
            <person name="Daum C."/>
            <person name="Ng V."/>
            <person name="Clum A."/>
            <person name="Ohm R."/>
            <person name="Martin F."/>
            <person name="Silar P."/>
            <person name="Natvig D."/>
            <person name="Lalanne C."/>
            <person name="Gautier V."/>
            <person name="Ament-Velasquez S.L."/>
            <person name="Kruys A."/>
            <person name="Hutchinson M.I."/>
            <person name="Powell A.J."/>
            <person name="Barry K."/>
            <person name="Miller A.N."/>
            <person name="Grigoriev I.V."/>
            <person name="Debuchy R."/>
            <person name="Gladieux P."/>
            <person name="Thoren M.H."/>
            <person name="Johannesson H."/>
        </authorList>
    </citation>
    <scope>NUCLEOTIDE SEQUENCE</scope>
    <source>
        <strain evidence="2">CBS 757.83</strain>
    </source>
</reference>
<keyword evidence="1" id="KW-0732">Signal</keyword>
<gene>
    <name evidence="2" type="ORF">N658DRAFT_495479</name>
</gene>
<evidence type="ECO:0008006" key="4">
    <source>
        <dbReference type="Google" id="ProtNLM"/>
    </source>
</evidence>
<name>A0AAN6Q1Y9_9PEZI</name>
<organism evidence="2 3">
    <name type="scientific">Parathielavia hyrcaniae</name>
    <dbReference type="NCBI Taxonomy" id="113614"/>
    <lineage>
        <taxon>Eukaryota</taxon>
        <taxon>Fungi</taxon>
        <taxon>Dikarya</taxon>
        <taxon>Ascomycota</taxon>
        <taxon>Pezizomycotina</taxon>
        <taxon>Sordariomycetes</taxon>
        <taxon>Sordariomycetidae</taxon>
        <taxon>Sordariales</taxon>
        <taxon>Chaetomiaceae</taxon>
        <taxon>Parathielavia</taxon>
    </lineage>
</organism>
<dbReference type="EMBL" id="MU863632">
    <property type="protein sequence ID" value="KAK4102122.1"/>
    <property type="molecule type" value="Genomic_DNA"/>
</dbReference>
<evidence type="ECO:0000256" key="1">
    <source>
        <dbReference type="SAM" id="SignalP"/>
    </source>
</evidence>
<evidence type="ECO:0000313" key="2">
    <source>
        <dbReference type="EMBL" id="KAK4102122.1"/>
    </source>
</evidence>
<dbReference type="Proteomes" id="UP001305647">
    <property type="component" value="Unassembled WGS sequence"/>
</dbReference>
<sequence length="97" mass="10886">MKSSIAGCRQVFSSAMFLLLINRAQSLVSRRCGSALIFLTVRTGPAGDRPATSFWTDLASARNPCTSLLHFLQRARLGLLKFRIRSTRRANYPEARR</sequence>